<evidence type="ECO:0008006" key="3">
    <source>
        <dbReference type="Google" id="ProtNLM"/>
    </source>
</evidence>
<dbReference type="EMBL" id="JASWJB010000009">
    <property type="protein sequence ID" value="KAK2612985.1"/>
    <property type="molecule type" value="Genomic_DNA"/>
</dbReference>
<comment type="caution">
    <text evidence="1">The sequence shown here is derived from an EMBL/GenBank/DDBJ whole genome shotgun (WGS) entry which is preliminary data.</text>
</comment>
<dbReference type="AlphaFoldDB" id="A0AAJ0CXZ1"/>
<dbReference type="Proteomes" id="UP001251528">
    <property type="component" value="Unassembled WGS sequence"/>
</dbReference>
<dbReference type="PANTHER" id="PTHR46082:SF6">
    <property type="entry name" value="AAA+ ATPASE DOMAIN-CONTAINING PROTEIN-RELATED"/>
    <property type="match status" value="1"/>
</dbReference>
<gene>
    <name evidence="1" type="ORF">QQS21_000914</name>
</gene>
<accession>A0AAJ0CXZ1</accession>
<dbReference type="Gene3D" id="3.40.50.1580">
    <property type="entry name" value="Nucleoside phosphorylase domain"/>
    <property type="match status" value="1"/>
</dbReference>
<keyword evidence="2" id="KW-1185">Reference proteome</keyword>
<dbReference type="GO" id="GO:0009116">
    <property type="term" value="P:nucleoside metabolic process"/>
    <property type="evidence" value="ECO:0007669"/>
    <property type="project" value="InterPro"/>
</dbReference>
<protein>
    <recommendedName>
        <fullName evidence="3">Nucleoside phosphorylase domain-containing protein</fullName>
    </recommendedName>
</protein>
<organism evidence="1 2">
    <name type="scientific">Conoideocrella luteorostrata</name>
    <dbReference type="NCBI Taxonomy" id="1105319"/>
    <lineage>
        <taxon>Eukaryota</taxon>
        <taxon>Fungi</taxon>
        <taxon>Dikarya</taxon>
        <taxon>Ascomycota</taxon>
        <taxon>Pezizomycotina</taxon>
        <taxon>Sordariomycetes</taxon>
        <taxon>Hypocreomycetidae</taxon>
        <taxon>Hypocreales</taxon>
        <taxon>Clavicipitaceae</taxon>
        <taxon>Conoideocrella</taxon>
    </lineage>
</organism>
<evidence type="ECO:0000313" key="1">
    <source>
        <dbReference type="EMBL" id="KAK2612985.1"/>
    </source>
</evidence>
<dbReference type="PANTHER" id="PTHR46082">
    <property type="entry name" value="ATP/GTP-BINDING PROTEIN-RELATED"/>
    <property type="match status" value="1"/>
</dbReference>
<name>A0AAJ0CXZ1_9HYPO</name>
<dbReference type="GO" id="GO:0003824">
    <property type="term" value="F:catalytic activity"/>
    <property type="evidence" value="ECO:0007669"/>
    <property type="project" value="InterPro"/>
</dbReference>
<proteinExistence type="predicted"/>
<dbReference type="SUPFAM" id="SSF53167">
    <property type="entry name" value="Purine and uridine phosphorylases"/>
    <property type="match status" value="1"/>
</dbReference>
<evidence type="ECO:0000313" key="2">
    <source>
        <dbReference type="Proteomes" id="UP001251528"/>
    </source>
</evidence>
<sequence length="194" mass="21377">MAVGQMAGCNVVVMNLPPKGKEAAVSAARFLKFSFPAIRLSLLVGICAGESKNTKDEDVILGDVVISTHVVESERGTQLDEGIRLYADDRERLGRTTDDIKAFVDRFGSAYNKTYHEENLQQELKVLLDAPSLEGYAYPGAKHDLLFADDLLHQHSSDCKLCESHQPCDAARRALCSDLGCLERDDSVASKYRK</sequence>
<dbReference type="InterPro" id="IPR035994">
    <property type="entry name" value="Nucleoside_phosphorylase_sf"/>
</dbReference>
<reference evidence="1" key="1">
    <citation type="submission" date="2023-06" db="EMBL/GenBank/DDBJ databases">
        <title>Conoideocrella luteorostrata (Hypocreales: Clavicipitaceae), a potential biocontrol fungus for elongate hemlock scale in United States Christmas tree production areas.</title>
        <authorList>
            <person name="Barrett H."/>
            <person name="Lovett B."/>
            <person name="Macias A.M."/>
            <person name="Stajich J.E."/>
            <person name="Kasson M.T."/>
        </authorList>
    </citation>
    <scope>NUCLEOTIDE SEQUENCE</scope>
    <source>
        <strain evidence="1">ARSEF 14590</strain>
    </source>
</reference>
<dbReference type="InterPro" id="IPR053137">
    <property type="entry name" value="NLR-like"/>
</dbReference>